<dbReference type="Gene3D" id="3.90.550.10">
    <property type="entry name" value="Spore Coat Polysaccharide Biosynthesis Protein SpsA, Chain A"/>
    <property type="match status" value="1"/>
</dbReference>
<dbReference type="GO" id="GO:0016740">
    <property type="term" value="F:transferase activity"/>
    <property type="evidence" value="ECO:0007669"/>
    <property type="project" value="UniProtKB-KW"/>
</dbReference>
<evidence type="ECO:0000313" key="4">
    <source>
        <dbReference type="EMBL" id="EAP88316.1"/>
    </source>
</evidence>
<dbReference type="CAZy" id="GT2">
    <property type="family name" value="Glycosyltransferase Family 2"/>
</dbReference>
<proteinExistence type="predicted"/>
<accession>A3U7U9</accession>
<dbReference type="Proteomes" id="UP000002297">
    <property type="component" value="Chromosome"/>
</dbReference>
<dbReference type="InterPro" id="IPR029044">
    <property type="entry name" value="Nucleotide-diphossugar_trans"/>
</dbReference>
<dbReference type="Pfam" id="PF00535">
    <property type="entry name" value="Glycos_transf_2"/>
    <property type="match status" value="1"/>
</dbReference>
<sequence>MTIPKLSVIISTYNKPKDLSLVLHGYLEQTEKDFEIIIADDGSTEETQQMLAKFSEKHNIKIYHVWHKDQGFQKTKILNKAILQSNSNYLLFTDGDCLPRKDLVKKHIELRRDKHFLSGSYYKLNEQVSETITIPIIKEQSCFNAKWLKSKGQDVTFKINKLTSFGFKEWFLNTFTTTKATWDGCNVSGWKKDILAVNGFDERMQYGGEDRELGERLVNYGVQPIQARYSLVCVHLHHDRPYKNDEAFKANLLIRSQTKKQRIIKTKYGINS</sequence>
<dbReference type="RefSeq" id="WP_013186987.1">
    <property type="nucleotide sequence ID" value="NC_014230.1"/>
</dbReference>
<dbReference type="HOGENOM" id="CLU_025996_24_0_10"/>
<keyword evidence="1 4" id="KW-0808">Transferase</keyword>
<dbReference type="EMBL" id="CP002046">
    <property type="protein sequence ID" value="EAP88316.1"/>
    <property type="molecule type" value="Genomic_DNA"/>
</dbReference>
<dbReference type="InterPro" id="IPR027791">
    <property type="entry name" value="Galactosyl_T_C"/>
</dbReference>
<dbReference type="CDD" id="cd06420">
    <property type="entry name" value="GT2_Chondriotin_Pol_N"/>
    <property type="match status" value="1"/>
</dbReference>
<gene>
    <name evidence="4" type="ordered locus">CA2559_06135</name>
</gene>
<dbReference type="InterPro" id="IPR050834">
    <property type="entry name" value="Glycosyltransf_2"/>
</dbReference>
<dbReference type="PANTHER" id="PTHR43685">
    <property type="entry name" value="GLYCOSYLTRANSFERASE"/>
    <property type="match status" value="1"/>
</dbReference>
<name>A3U7U9_CROAH</name>
<dbReference type="InterPro" id="IPR001173">
    <property type="entry name" value="Glyco_trans_2-like"/>
</dbReference>
<dbReference type="GeneID" id="89453010"/>
<organism evidence="4 5">
    <name type="scientific">Croceibacter atlanticus (strain ATCC BAA-628 / JCM 21780 / CIP 108009 / IAM 15332 / KCTC 12090 / HTCC2559)</name>
    <dbReference type="NCBI Taxonomy" id="216432"/>
    <lineage>
        <taxon>Bacteria</taxon>
        <taxon>Pseudomonadati</taxon>
        <taxon>Bacteroidota</taxon>
        <taxon>Flavobacteriia</taxon>
        <taxon>Flavobacteriales</taxon>
        <taxon>Flavobacteriaceae</taxon>
        <taxon>Croceibacter</taxon>
    </lineage>
</organism>
<reference evidence="4 5" key="1">
    <citation type="journal article" date="2010" name="J. Bacteriol.">
        <title>The complete genome sequence of Croceibacter atlanticus HTCC2559T.</title>
        <authorList>
            <person name="Oh H.M."/>
            <person name="Kang I."/>
            <person name="Ferriera S."/>
            <person name="Giovannoni S.J."/>
            <person name="Cho J.C."/>
        </authorList>
    </citation>
    <scope>NUCLEOTIDE SEQUENCE [LARGE SCALE GENOMIC DNA]</scope>
    <source>
        <strain evidence="5">ATCC BAA-628 / HTCC2559 / KCTC 12090</strain>
    </source>
</reference>
<dbReference type="PANTHER" id="PTHR43685:SF3">
    <property type="entry name" value="SLR2126 PROTEIN"/>
    <property type="match status" value="1"/>
</dbReference>
<evidence type="ECO:0000313" key="5">
    <source>
        <dbReference type="Proteomes" id="UP000002297"/>
    </source>
</evidence>
<protein>
    <submittedName>
        <fullName evidence="4">Putative glycosyltransferase</fullName>
    </submittedName>
</protein>
<dbReference type="Pfam" id="PF02709">
    <property type="entry name" value="Glyco_transf_7C"/>
    <property type="match status" value="1"/>
</dbReference>
<dbReference type="AlphaFoldDB" id="A3U7U9"/>
<feature type="domain" description="Glycosyltransferase 2-like" evidence="2">
    <location>
        <begin position="7"/>
        <end position="126"/>
    </location>
</feature>
<keyword evidence="5" id="KW-1185">Reference proteome</keyword>
<evidence type="ECO:0000259" key="2">
    <source>
        <dbReference type="Pfam" id="PF00535"/>
    </source>
</evidence>
<feature type="domain" description="Galactosyltransferase C-terminal" evidence="3">
    <location>
        <begin position="183"/>
        <end position="223"/>
    </location>
</feature>
<dbReference type="SUPFAM" id="SSF53448">
    <property type="entry name" value="Nucleotide-diphospho-sugar transferases"/>
    <property type="match status" value="1"/>
</dbReference>
<dbReference type="KEGG" id="cat:CA2559_06135"/>
<dbReference type="OrthoDB" id="9801954at2"/>
<evidence type="ECO:0000256" key="1">
    <source>
        <dbReference type="ARBA" id="ARBA00022679"/>
    </source>
</evidence>
<dbReference type="eggNOG" id="COG0463">
    <property type="taxonomic scope" value="Bacteria"/>
</dbReference>
<dbReference type="STRING" id="216432.CA2559_06135"/>
<evidence type="ECO:0000259" key="3">
    <source>
        <dbReference type="Pfam" id="PF02709"/>
    </source>
</evidence>